<dbReference type="STRING" id="345632.GPICK_09710"/>
<keyword evidence="4" id="KW-0269">Exonuclease</keyword>
<dbReference type="SMART" id="SM00479">
    <property type="entry name" value="EXOIII"/>
    <property type="match status" value="1"/>
</dbReference>
<dbReference type="GO" id="GO:0003677">
    <property type="term" value="F:DNA binding"/>
    <property type="evidence" value="ECO:0007669"/>
    <property type="project" value="InterPro"/>
</dbReference>
<dbReference type="NCBIfam" id="TIGR00573">
    <property type="entry name" value="dnaq"/>
    <property type="match status" value="1"/>
</dbReference>
<dbReference type="SUPFAM" id="SSF53098">
    <property type="entry name" value="Ribonuclease H-like"/>
    <property type="match status" value="1"/>
</dbReference>
<dbReference type="GO" id="GO:0008408">
    <property type="term" value="F:3'-5' exonuclease activity"/>
    <property type="evidence" value="ECO:0007669"/>
    <property type="project" value="TreeGrafter"/>
</dbReference>
<dbReference type="GO" id="GO:0003887">
    <property type="term" value="F:DNA-directed DNA polymerase activity"/>
    <property type="evidence" value="ECO:0007669"/>
    <property type="project" value="InterPro"/>
</dbReference>
<dbReference type="AlphaFoldDB" id="A0A0B5BEK2"/>
<evidence type="ECO:0000313" key="5">
    <source>
        <dbReference type="Proteomes" id="UP000057609"/>
    </source>
</evidence>
<accession>A0A0B5BEK2</accession>
<dbReference type="InterPro" id="IPR036397">
    <property type="entry name" value="RNaseH_sf"/>
</dbReference>
<dbReference type="CDD" id="cd06127">
    <property type="entry name" value="DEDDh"/>
    <property type="match status" value="1"/>
</dbReference>
<keyword evidence="4" id="KW-0540">Nuclease</keyword>
<dbReference type="Pfam" id="PF00929">
    <property type="entry name" value="RNase_T"/>
    <property type="match status" value="1"/>
</dbReference>
<proteinExistence type="predicted"/>
<dbReference type="FunFam" id="3.30.420.10:FF:000045">
    <property type="entry name" value="3'-5' exonuclease DinG"/>
    <property type="match status" value="1"/>
</dbReference>
<keyword evidence="4" id="KW-0378">Hydrolase</keyword>
<evidence type="ECO:0000256" key="2">
    <source>
        <dbReference type="ARBA" id="ARBA00026073"/>
    </source>
</evidence>
<dbReference type="Proteomes" id="UP000057609">
    <property type="component" value="Chromosome"/>
</dbReference>
<dbReference type="InterPro" id="IPR012337">
    <property type="entry name" value="RNaseH-like_sf"/>
</dbReference>
<dbReference type="GO" id="GO:0005829">
    <property type="term" value="C:cytosol"/>
    <property type="evidence" value="ECO:0007669"/>
    <property type="project" value="TreeGrafter"/>
</dbReference>
<dbReference type="GO" id="GO:0045004">
    <property type="term" value="P:DNA replication proofreading"/>
    <property type="evidence" value="ECO:0007669"/>
    <property type="project" value="TreeGrafter"/>
</dbReference>
<dbReference type="RefSeq" id="WP_039742654.1">
    <property type="nucleotide sequence ID" value="NZ_CP009788.1"/>
</dbReference>
<organism evidence="4 5">
    <name type="scientific">Geobacter pickeringii</name>
    <dbReference type="NCBI Taxonomy" id="345632"/>
    <lineage>
        <taxon>Bacteria</taxon>
        <taxon>Pseudomonadati</taxon>
        <taxon>Thermodesulfobacteriota</taxon>
        <taxon>Desulfuromonadia</taxon>
        <taxon>Geobacterales</taxon>
        <taxon>Geobacteraceae</taxon>
        <taxon>Geobacter</taxon>
    </lineage>
</organism>
<dbReference type="KEGG" id="gpi:GPICK_09710"/>
<dbReference type="HOGENOM" id="CLU_047806_7_1_7"/>
<dbReference type="OrthoDB" id="9804290at2"/>
<dbReference type="PANTHER" id="PTHR30231">
    <property type="entry name" value="DNA POLYMERASE III SUBUNIT EPSILON"/>
    <property type="match status" value="1"/>
</dbReference>
<dbReference type="InterPro" id="IPR006054">
    <property type="entry name" value="DnaQ"/>
</dbReference>
<name>A0A0B5BEK2_9BACT</name>
<feature type="domain" description="Exonuclease" evidence="3">
    <location>
        <begin position="7"/>
        <end position="172"/>
    </location>
</feature>
<evidence type="ECO:0000313" key="4">
    <source>
        <dbReference type="EMBL" id="AJE03589.1"/>
    </source>
</evidence>
<evidence type="ECO:0000259" key="3">
    <source>
        <dbReference type="SMART" id="SM00479"/>
    </source>
</evidence>
<comment type="function">
    <text evidence="1">DNA polymerase III is a complex, multichain enzyme responsible for most of the replicative synthesis in bacteria. The epsilon subunit contain the editing function and is a proofreading 3'-5' exonuclease.</text>
</comment>
<comment type="subunit">
    <text evidence="2">DNA polymerase III contains a core (composed of alpha, epsilon and theta chains) that associates with a tau subunit. This core dimerizes to form the POLIII' complex. PolIII' associates with the gamma complex (composed of gamma, delta, delta', psi and chi chains) and with the beta chain to form the complete DNA polymerase III complex.</text>
</comment>
<dbReference type="EMBL" id="CP009788">
    <property type="protein sequence ID" value="AJE03589.1"/>
    <property type="molecule type" value="Genomic_DNA"/>
</dbReference>
<evidence type="ECO:0000256" key="1">
    <source>
        <dbReference type="ARBA" id="ARBA00025483"/>
    </source>
</evidence>
<keyword evidence="5" id="KW-1185">Reference proteome</keyword>
<dbReference type="InterPro" id="IPR013520">
    <property type="entry name" value="Ribonucl_H"/>
</dbReference>
<gene>
    <name evidence="4" type="ORF">GPICK_09710</name>
</gene>
<protein>
    <submittedName>
        <fullName evidence="4">Exonuclease</fullName>
    </submittedName>
</protein>
<sequence>MRKDAHRHVVIDVETTGLSPGYGDRVIEIGAVAVDNGEIVAEFGSLVRVPKNIPRHVSRIHGITNDMLADQPLPDEVYPALRAFVGGSVLVAHNARFDLAFLRHEFGRLGYRFDNRSVCTLALARRRLPQLPDHRLETVYRHLFGALPEGGRRHRALDDARLTARVWGELKW</sequence>
<dbReference type="Gene3D" id="3.30.420.10">
    <property type="entry name" value="Ribonuclease H-like superfamily/Ribonuclease H"/>
    <property type="match status" value="1"/>
</dbReference>
<dbReference type="PANTHER" id="PTHR30231:SF37">
    <property type="entry name" value="EXODEOXYRIBONUCLEASE 10"/>
    <property type="match status" value="1"/>
</dbReference>
<reference evidence="4 5" key="1">
    <citation type="journal article" date="2015" name="Genome Announc.">
        <title>Complete Genome of Geobacter pickeringii G13T, a Metal-Reducing Isolate from Sedimentary Kaolin Deposits.</title>
        <authorList>
            <person name="Badalamenti J.P."/>
            <person name="Bond D.R."/>
        </authorList>
    </citation>
    <scope>NUCLEOTIDE SEQUENCE [LARGE SCALE GENOMIC DNA]</scope>
    <source>
        <strain evidence="4 5">G13</strain>
    </source>
</reference>